<dbReference type="OMA" id="IIQVEIC"/>
<organism evidence="2 3">
    <name type="scientific">Paramecium octaurelia</name>
    <dbReference type="NCBI Taxonomy" id="43137"/>
    <lineage>
        <taxon>Eukaryota</taxon>
        <taxon>Sar</taxon>
        <taxon>Alveolata</taxon>
        <taxon>Ciliophora</taxon>
        <taxon>Intramacronucleata</taxon>
        <taxon>Oligohymenophorea</taxon>
        <taxon>Peniculida</taxon>
        <taxon>Parameciidae</taxon>
        <taxon>Paramecium</taxon>
    </lineage>
</organism>
<evidence type="ECO:0000313" key="2">
    <source>
        <dbReference type="EMBL" id="CAD8171582.1"/>
    </source>
</evidence>
<accession>A0A8S1V6L0</accession>
<proteinExistence type="predicted"/>
<sequence length="244" mass="28999">MTSKKQLIDEIFEICDSILEKAYKNQQSLQILIQKYPLNEGIQSFQLVPVSQFEDQSRNQLKQLTIEQLTYLLEDVQHSLDQVMYEELQINKLGLRVPKKSLTVQNYEQWDFLLQWPKSNNLESIIINVQSITNNIQAQLQRSKQKSDDQDDLQKKYQEALEKIEFLEKQLEEEPNKTETQKIINQGNILNTRNQMNRSKQQKRDRIELMDELEKRLQDLETEKEKVSSYSMDAFSKLLQTKLQ</sequence>
<protein>
    <submittedName>
        <fullName evidence="2">Uncharacterized protein</fullName>
    </submittedName>
</protein>
<dbReference type="AlphaFoldDB" id="A0A8S1V6L0"/>
<feature type="compositionally biased region" description="Polar residues" evidence="1">
    <location>
        <begin position="186"/>
        <end position="199"/>
    </location>
</feature>
<evidence type="ECO:0000256" key="1">
    <source>
        <dbReference type="SAM" id="MobiDB-lite"/>
    </source>
</evidence>
<feature type="region of interest" description="Disordered" evidence="1">
    <location>
        <begin position="186"/>
        <end position="205"/>
    </location>
</feature>
<evidence type="ECO:0000313" key="3">
    <source>
        <dbReference type="Proteomes" id="UP000683925"/>
    </source>
</evidence>
<name>A0A8S1V6L0_PAROT</name>
<dbReference type="EMBL" id="CAJJDP010000057">
    <property type="protein sequence ID" value="CAD8171582.1"/>
    <property type="molecule type" value="Genomic_DNA"/>
</dbReference>
<gene>
    <name evidence="2" type="ORF">POCTA_138.1.T0580206</name>
</gene>
<keyword evidence="3" id="KW-1185">Reference proteome</keyword>
<reference evidence="2" key="1">
    <citation type="submission" date="2021-01" db="EMBL/GenBank/DDBJ databases">
        <authorList>
            <consortium name="Genoscope - CEA"/>
            <person name="William W."/>
        </authorList>
    </citation>
    <scope>NUCLEOTIDE SEQUENCE</scope>
</reference>
<comment type="caution">
    <text evidence="2">The sequence shown here is derived from an EMBL/GenBank/DDBJ whole genome shotgun (WGS) entry which is preliminary data.</text>
</comment>
<dbReference type="Proteomes" id="UP000683925">
    <property type="component" value="Unassembled WGS sequence"/>
</dbReference>
<dbReference type="OrthoDB" id="10328968at2759"/>